<name>A0A2P5DDY6_PARAD</name>
<protein>
    <submittedName>
        <fullName evidence="2">Uncharacterized protein</fullName>
    </submittedName>
</protein>
<keyword evidence="3" id="KW-1185">Reference proteome</keyword>
<dbReference type="STRING" id="3476.A0A2P5DDY6"/>
<evidence type="ECO:0000313" key="3">
    <source>
        <dbReference type="Proteomes" id="UP000237105"/>
    </source>
</evidence>
<feature type="compositionally biased region" description="Polar residues" evidence="1">
    <location>
        <begin position="93"/>
        <end position="102"/>
    </location>
</feature>
<sequence length="102" mass="10949">MAASLSSLSSILNQPHCGILLKLHGRCRFGLRLRFLASKSGGPISLSCHHRTPRPRHGSSTLKLSRSFSASQPPLPSKSESPGLQHFIAQAAPLTSSEAQHE</sequence>
<gene>
    <name evidence="2" type="ORF">PanWU01x14_073100</name>
</gene>
<feature type="compositionally biased region" description="Polar residues" evidence="1">
    <location>
        <begin position="58"/>
        <end position="82"/>
    </location>
</feature>
<dbReference type="Proteomes" id="UP000237105">
    <property type="component" value="Unassembled WGS sequence"/>
</dbReference>
<feature type="compositionally biased region" description="Basic residues" evidence="1">
    <location>
        <begin position="48"/>
        <end position="57"/>
    </location>
</feature>
<dbReference type="AlphaFoldDB" id="A0A2P5DDY6"/>
<reference evidence="3" key="1">
    <citation type="submission" date="2016-06" db="EMBL/GenBank/DDBJ databases">
        <title>Parallel loss of symbiosis genes in relatives of nitrogen-fixing non-legume Parasponia.</title>
        <authorList>
            <person name="Van Velzen R."/>
            <person name="Holmer R."/>
            <person name="Bu F."/>
            <person name="Rutten L."/>
            <person name="Van Zeijl A."/>
            <person name="Liu W."/>
            <person name="Santuari L."/>
            <person name="Cao Q."/>
            <person name="Sharma T."/>
            <person name="Shen D."/>
            <person name="Roswanjaya Y."/>
            <person name="Wardhani T."/>
            <person name="Kalhor M.S."/>
            <person name="Jansen J."/>
            <person name="Van den Hoogen J."/>
            <person name="Gungor B."/>
            <person name="Hartog M."/>
            <person name="Hontelez J."/>
            <person name="Verver J."/>
            <person name="Yang W.-C."/>
            <person name="Schijlen E."/>
            <person name="Repin R."/>
            <person name="Schilthuizen M."/>
            <person name="Schranz E."/>
            <person name="Heidstra R."/>
            <person name="Miyata K."/>
            <person name="Fedorova E."/>
            <person name="Kohlen W."/>
            <person name="Bisseling T."/>
            <person name="Smit S."/>
            <person name="Geurts R."/>
        </authorList>
    </citation>
    <scope>NUCLEOTIDE SEQUENCE [LARGE SCALE GENOMIC DNA]</scope>
    <source>
        <strain evidence="3">cv. WU1-14</strain>
    </source>
</reference>
<proteinExistence type="predicted"/>
<organism evidence="2 3">
    <name type="scientific">Parasponia andersonii</name>
    <name type="common">Sponia andersonii</name>
    <dbReference type="NCBI Taxonomy" id="3476"/>
    <lineage>
        <taxon>Eukaryota</taxon>
        <taxon>Viridiplantae</taxon>
        <taxon>Streptophyta</taxon>
        <taxon>Embryophyta</taxon>
        <taxon>Tracheophyta</taxon>
        <taxon>Spermatophyta</taxon>
        <taxon>Magnoliopsida</taxon>
        <taxon>eudicotyledons</taxon>
        <taxon>Gunneridae</taxon>
        <taxon>Pentapetalae</taxon>
        <taxon>rosids</taxon>
        <taxon>fabids</taxon>
        <taxon>Rosales</taxon>
        <taxon>Cannabaceae</taxon>
        <taxon>Parasponia</taxon>
    </lineage>
</organism>
<feature type="region of interest" description="Disordered" evidence="1">
    <location>
        <begin position="46"/>
        <end position="102"/>
    </location>
</feature>
<accession>A0A2P5DDY6</accession>
<comment type="caution">
    <text evidence="2">The sequence shown here is derived from an EMBL/GenBank/DDBJ whole genome shotgun (WGS) entry which is preliminary data.</text>
</comment>
<evidence type="ECO:0000313" key="2">
    <source>
        <dbReference type="EMBL" id="PON71513.1"/>
    </source>
</evidence>
<dbReference type="EMBL" id="JXTB01000044">
    <property type="protein sequence ID" value="PON71513.1"/>
    <property type="molecule type" value="Genomic_DNA"/>
</dbReference>
<evidence type="ECO:0000256" key="1">
    <source>
        <dbReference type="SAM" id="MobiDB-lite"/>
    </source>
</evidence>